<dbReference type="InterPro" id="IPR016135">
    <property type="entry name" value="UBQ-conjugating_enzyme/RWD"/>
</dbReference>
<evidence type="ECO:0000256" key="1">
    <source>
        <dbReference type="SAM" id="MobiDB-lite"/>
    </source>
</evidence>
<feature type="domain" description="UBC core" evidence="2">
    <location>
        <begin position="28"/>
        <end position="176"/>
    </location>
</feature>
<dbReference type="PROSITE" id="PS50127">
    <property type="entry name" value="UBC_2"/>
    <property type="match status" value="1"/>
</dbReference>
<dbReference type="InterPro" id="IPR000608">
    <property type="entry name" value="UBC"/>
</dbReference>
<keyword evidence="4" id="KW-1185">Reference proteome</keyword>
<dbReference type="Gene3D" id="3.10.110.10">
    <property type="entry name" value="Ubiquitin Conjugating Enzyme"/>
    <property type="match status" value="1"/>
</dbReference>
<dbReference type="PANTHER" id="PTHR24067">
    <property type="entry name" value="UBIQUITIN-CONJUGATING ENZYME E2"/>
    <property type="match status" value="1"/>
</dbReference>
<dbReference type="InterPro" id="IPR050113">
    <property type="entry name" value="Ub_conjugating_enzyme"/>
</dbReference>
<evidence type="ECO:0000313" key="4">
    <source>
        <dbReference type="Proteomes" id="UP000192578"/>
    </source>
</evidence>
<dbReference type="AlphaFoldDB" id="A0A1W0WWQ8"/>
<evidence type="ECO:0000313" key="3">
    <source>
        <dbReference type="EMBL" id="OQV19631.1"/>
    </source>
</evidence>
<dbReference type="CDD" id="cd23814">
    <property type="entry name" value="UEV_AKTIP"/>
    <property type="match status" value="1"/>
</dbReference>
<dbReference type="SMART" id="SM00212">
    <property type="entry name" value="UBCc"/>
    <property type="match status" value="1"/>
</dbReference>
<accession>A0A1W0WWQ8</accession>
<protein>
    <submittedName>
        <fullName evidence="3">AKT-interacting protein</fullName>
    </submittedName>
</protein>
<reference evidence="4" key="1">
    <citation type="submission" date="2017-01" db="EMBL/GenBank/DDBJ databases">
        <title>Comparative genomics of anhydrobiosis in the tardigrade Hypsibius dujardini.</title>
        <authorList>
            <person name="Yoshida Y."/>
            <person name="Koutsovoulos G."/>
            <person name="Laetsch D."/>
            <person name="Stevens L."/>
            <person name="Kumar S."/>
            <person name="Horikawa D."/>
            <person name="Ishino K."/>
            <person name="Komine S."/>
            <person name="Tomita M."/>
            <person name="Blaxter M."/>
            <person name="Arakawa K."/>
        </authorList>
    </citation>
    <scope>NUCLEOTIDE SEQUENCE [LARGE SCALE GENOMIC DNA]</scope>
    <source>
        <strain evidence="4">Z151</strain>
    </source>
</reference>
<organism evidence="3 4">
    <name type="scientific">Hypsibius exemplaris</name>
    <name type="common">Freshwater tardigrade</name>
    <dbReference type="NCBI Taxonomy" id="2072580"/>
    <lineage>
        <taxon>Eukaryota</taxon>
        <taxon>Metazoa</taxon>
        <taxon>Ecdysozoa</taxon>
        <taxon>Tardigrada</taxon>
        <taxon>Eutardigrada</taxon>
        <taxon>Parachela</taxon>
        <taxon>Hypsibioidea</taxon>
        <taxon>Hypsibiidae</taxon>
        <taxon>Hypsibius</taxon>
    </lineage>
</organism>
<comment type="caution">
    <text evidence="3">The sequence shown here is derived from an EMBL/GenBank/DDBJ whole genome shotgun (WGS) entry which is preliminary data.</text>
</comment>
<proteinExistence type="predicted"/>
<dbReference type="OrthoDB" id="5596422at2759"/>
<sequence length="231" mass="25548">MFDSPQMAPPTFSLSSPATPTETRSTIAAEYAIFAEYVDLSSNPCDGVFVVPSDSNPRIWQGTIAIIDDGPYDGALLRFTLSFRPAIAIPERPRLTFASPIFHPLIDPLSGEFDLAFLFAQWSNKIRMRQVLVAVRNAFTVIDPNGSRNPEAAALIRSSPKDYRTRVTMDIVDTLQDLSNDNTGLGNVHMNFGPWIPELYEPILKDILSTGAALLVEKSRADSKADRHNHN</sequence>
<feature type="region of interest" description="Disordered" evidence="1">
    <location>
        <begin position="1"/>
        <end position="20"/>
    </location>
</feature>
<dbReference type="EMBL" id="MTYJ01000037">
    <property type="protein sequence ID" value="OQV19631.1"/>
    <property type="molecule type" value="Genomic_DNA"/>
</dbReference>
<dbReference type="Proteomes" id="UP000192578">
    <property type="component" value="Unassembled WGS sequence"/>
</dbReference>
<dbReference type="SUPFAM" id="SSF54495">
    <property type="entry name" value="UBC-like"/>
    <property type="match status" value="1"/>
</dbReference>
<evidence type="ECO:0000259" key="2">
    <source>
        <dbReference type="PROSITE" id="PS50127"/>
    </source>
</evidence>
<name>A0A1W0WWQ8_HYPEX</name>
<gene>
    <name evidence="3" type="ORF">BV898_06405</name>
</gene>
<dbReference type="Pfam" id="PF00179">
    <property type="entry name" value="UQ_con"/>
    <property type="match status" value="1"/>
</dbReference>